<dbReference type="AlphaFoldDB" id="A0A4Y5Z3Q3"/>
<evidence type="ECO:0000256" key="6">
    <source>
        <dbReference type="SAM" id="MobiDB-lite"/>
    </source>
</evidence>
<evidence type="ECO:0000313" key="9">
    <source>
        <dbReference type="Proteomes" id="UP000316093"/>
    </source>
</evidence>
<proteinExistence type="inferred from homology"/>
<dbReference type="InterPro" id="IPR044068">
    <property type="entry name" value="CB"/>
</dbReference>
<dbReference type="InterPro" id="IPR010998">
    <property type="entry name" value="Integrase_recombinase_N"/>
</dbReference>
<dbReference type="InterPro" id="IPR050090">
    <property type="entry name" value="Tyrosine_recombinase_XerCD"/>
</dbReference>
<dbReference type="InterPro" id="IPR011010">
    <property type="entry name" value="DNA_brk_join_enz"/>
</dbReference>
<accession>A0A4Y5Z3Q3</accession>
<keyword evidence="9" id="KW-1185">Reference proteome</keyword>
<dbReference type="KEGG" id="lpy:FIV34_12210"/>
<gene>
    <name evidence="8" type="ORF">FIV34_12210</name>
</gene>
<evidence type="ECO:0000256" key="5">
    <source>
        <dbReference type="PROSITE-ProRule" id="PRU01248"/>
    </source>
</evidence>
<evidence type="ECO:0000256" key="2">
    <source>
        <dbReference type="ARBA" id="ARBA00022908"/>
    </source>
</evidence>
<evidence type="ECO:0000259" key="7">
    <source>
        <dbReference type="PROSITE" id="PS51900"/>
    </source>
</evidence>
<dbReference type="SUPFAM" id="SSF56349">
    <property type="entry name" value="DNA breaking-rejoining enzymes"/>
    <property type="match status" value="1"/>
</dbReference>
<keyword evidence="4" id="KW-0233">DNA recombination</keyword>
<dbReference type="Pfam" id="PF20172">
    <property type="entry name" value="DUF6538"/>
    <property type="match status" value="1"/>
</dbReference>
<dbReference type="InterPro" id="IPR046668">
    <property type="entry name" value="DUF6538"/>
</dbReference>
<dbReference type="PANTHER" id="PTHR30349">
    <property type="entry name" value="PHAGE INTEGRASE-RELATED"/>
    <property type="match status" value="1"/>
</dbReference>
<dbReference type="OrthoDB" id="9784724at2"/>
<dbReference type="PANTHER" id="PTHR30349:SF41">
    <property type="entry name" value="INTEGRASE_RECOMBINASE PROTEIN MJ0367-RELATED"/>
    <property type="match status" value="1"/>
</dbReference>
<reference evidence="8 9" key="1">
    <citation type="submission" date="2019-06" db="EMBL/GenBank/DDBJ databases">
        <title>A complete genome sequence for Luteibacter pinisoli MAH-14.</title>
        <authorList>
            <person name="Baltrus D.A."/>
        </authorList>
    </citation>
    <scope>NUCLEOTIDE SEQUENCE [LARGE SCALE GENOMIC DNA]</scope>
    <source>
        <strain evidence="8 9">MAH-14</strain>
    </source>
</reference>
<dbReference type="GO" id="GO:0015074">
    <property type="term" value="P:DNA integration"/>
    <property type="evidence" value="ECO:0007669"/>
    <property type="project" value="UniProtKB-KW"/>
</dbReference>
<dbReference type="CDD" id="cd01184">
    <property type="entry name" value="INT_C_like_1"/>
    <property type="match status" value="1"/>
</dbReference>
<protein>
    <submittedName>
        <fullName evidence="8">Integrase</fullName>
    </submittedName>
</protein>
<name>A0A4Y5Z3Q3_9GAMM</name>
<dbReference type="Gene3D" id="1.10.443.10">
    <property type="entry name" value="Intergrase catalytic core"/>
    <property type="match status" value="1"/>
</dbReference>
<evidence type="ECO:0000313" key="8">
    <source>
        <dbReference type="EMBL" id="QDE39921.1"/>
    </source>
</evidence>
<dbReference type="InterPro" id="IPR013762">
    <property type="entry name" value="Integrase-like_cat_sf"/>
</dbReference>
<feature type="region of interest" description="Disordered" evidence="6">
    <location>
        <begin position="137"/>
        <end position="164"/>
    </location>
</feature>
<feature type="domain" description="Core-binding (CB)" evidence="7">
    <location>
        <begin position="173"/>
        <end position="255"/>
    </location>
</feature>
<organism evidence="8 9">
    <name type="scientific">Luteibacter pinisoli</name>
    <dbReference type="NCBI Taxonomy" id="2589080"/>
    <lineage>
        <taxon>Bacteria</taxon>
        <taxon>Pseudomonadati</taxon>
        <taxon>Pseudomonadota</taxon>
        <taxon>Gammaproteobacteria</taxon>
        <taxon>Lysobacterales</taxon>
        <taxon>Rhodanobacteraceae</taxon>
        <taxon>Luteibacter</taxon>
    </lineage>
</organism>
<dbReference type="EMBL" id="CP041046">
    <property type="protein sequence ID" value="QDE39921.1"/>
    <property type="molecule type" value="Genomic_DNA"/>
</dbReference>
<keyword evidence="3 5" id="KW-0238">DNA-binding</keyword>
<sequence length="495" mass="55225">MRIPHYLQMAPSGVWHYRQRVPVLLAFLLGRAVIKKSLATRDLAGARDLALQWWRAYDELHTHVRKFAMAGMTKDVRLLVERLKKNGTHYRLVTKPDGTIEVEVTGPEDHAMAMEAIARIGELYKEPYVRRADIVAPDAPDAPDASSSTRPPPPPVPAPATPRVASTAHLPDVPIGKAIDQWENDIRAGTRPKTLVIKRMAVADFVKSFGLKRPVHDVTRVEVGQWVSELRARNLATPTIVNRISYLKGFLDWCKGKGYIEFPRNDSPAAGQVSYKAREKRLRKKHGYRAFNDAQLKILFAPGAIARLNSEARLGSWMGLYLGARVSEIGQLALDDFFDVDGMPCMRITNEGDGQSTKNDFSNRTIPVHPELIRMGLLKRVERLRKRGETRLFPKVGKGAMNGAGDWLSKAFGRHIKLALPAPDVGKLGFHSFRKTVIQTLQAAGVTAELRAAYVGHELDDEHHNSYGMDAPKDQVLDAILKLDYPVRPEADSVV</sequence>
<keyword evidence="2" id="KW-0229">DNA integration</keyword>
<dbReference type="RefSeq" id="WP_139983127.1">
    <property type="nucleotide sequence ID" value="NZ_CP041046.1"/>
</dbReference>
<feature type="compositionally biased region" description="Low complexity" evidence="6">
    <location>
        <begin position="137"/>
        <end position="149"/>
    </location>
</feature>
<dbReference type="Gene3D" id="1.10.150.130">
    <property type="match status" value="1"/>
</dbReference>
<evidence type="ECO:0000256" key="4">
    <source>
        <dbReference type="ARBA" id="ARBA00023172"/>
    </source>
</evidence>
<dbReference type="Proteomes" id="UP000316093">
    <property type="component" value="Chromosome"/>
</dbReference>
<dbReference type="GO" id="GO:0003677">
    <property type="term" value="F:DNA binding"/>
    <property type="evidence" value="ECO:0007669"/>
    <property type="project" value="UniProtKB-UniRule"/>
</dbReference>
<dbReference type="GO" id="GO:0006310">
    <property type="term" value="P:DNA recombination"/>
    <property type="evidence" value="ECO:0007669"/>
    <property type="project" value="UniProtKB-KW"/>
</dbReference>
<feature type="compositionally biased region" description="Pro residues" evidence="6">
    <location>
        <begin position="150"/>
        <end position="160"/>
    </location>
</feature>
<comment type="similarity">
    <text evidence="1">Belongs to the 'phage' integrase family.</text>
</comment>
<evidence type="ECO:0000256" key="3">
    <source>
        <dbReference type="ARBA" id="ARBA00023125"/>
    </source>
</evidence>
<evidence type="ECO:0000256" key="1">
    <source>
        <dbReference type="ARBA" id="ARBA00008857"/>
    </source>
</evidence>
<dbReference type="PROSITE" id="PS51900">
    <property type="entry name" value="CB"/>
    <property type="match status" value="1"/>
</dbReference>